<evidence type="ECO:0000256" key="5">
    <source>
        <dbReference type="ARBA" id="ARBA00023054"/>
    </source>
</evidence>
<keyword evidence="7" id="KW-0137">Centromere</keyword>
<comment type="similarity">
    <text evidence="3">Belongs to the CENP-K/MCM22 family.</text>
</comment>
<evidence type="ECO:0000313" key="11">
    <source>
        <dbReference type="Proteomes" id="UP000749646"/>
    </source>
</evidence>
<evidence type="ECO:0000256" key="3">
    <source>
        <dbReference type="ARBA" id="ARBA00005795"/>
    </source>
</evidence>
<evidence type="ECO:0000313" key="10">
    <source>
        <dbReference type="EMBL" id="KAG0006956.1"/>
    </source>
</evidence>
<evidence type="ECO:0000256" key="7">
    <source>
        <dbReference type="ARBA" id="ARBA00023328"/>
    </source>
</evidence>
<dbReference type="AlphaFoldDB" id="A0A9P6MLA9"/>
<organism evidence="10 11">
    <name type="scientific">Modicella reniformis</name>
    <dbReference type="NCBI Taxonomy" id="1440133"/>
    <lineage>
        <taxon>Eukaryota</taxon>
        <taxon>Fungi</taxon>
        <taxon>Fungi incertae sedis</taxon>
        <taxon>Mucoromycota</taxon>
        <taxon>Mortierellomycotina</taxon>
        <taxon>Mortierellomycetes</taxon>
        <taxon>Mortierellales</taxon>
        <taxon>Mortierellaceae</taxon>
        <taxon>Modicella</taxon>
    </lineage>
</organism>
<dbReference type="Proteomes" id="UP000749646">
    <property type="component" value="Unassembled WGS sequence"/>
</dbReference>
<keyword evidence="11" id="KW-1185">Reference proteome</keyword>
<comment type="caution">
    <text evidence="10">The sequence shown here is derived from an EMBL/GenBank/DDBJ whole genome shotgun (WGS) entry which is preliminary data.</text>
</comment>
<keyword evidence="4" id="KW-0158">Chromosome</keyword>
<dbReference type="GO" id="GO:0005634">
    <property type="term" value="C:nucleus"/>
    <property type="evidence" value="ECO:0007669"/>
    <property type="project" value="UniProtKB-SubCell"/>
</dbReference>
<evidence type="ECO:0000256" key="2">
    <source>
        <dbReference type="ARBA" id="ARBA00004584"/>
    </source>
</evidence>
<feature type="region of interest" description="Disordered" evidence="9">
    <location>
        <begin position="1"/>
        <end position="20"/>
    </location>
</feature>
<dbReference type="InterPro" id="IPR020993">
    <property type="entry name" value="Centromere_CenpK"/>
</dbReference>
<dbReference type="GO" id="GO:0000070">
    <property type="term" value="P:mitotic sister chromatid segregation"/>
    <property type="evidence" value="ECO:0007669"/>
    <property type="project" value="TreeGrafter"/>
</dbReference>
<dbReference type="PANTHER" id="PTHR14401:SF6">
    <property type="entry name" value="CENTROMERE PROTEIN K"/>
    <property type="match status" value="1"/>
</dbReference>
<gene>
    <name evidence="10" type="ORF">BGZ65_001162</name>
</gene>
<name>A0A9P6MLA9_9FUNG</name>
<evidence type="ECO:0000256" key="8">
    <source>
        <dbReference type="SAM" id="Coils"/>
    </source>
</evidence>
<accession>A0A9P6MLA9</accession>
<keyword evidence="5 8" id="KW-0175">Coiled coil</keyword>
<feature type="region of interest" description="Disordered" evidence="9">
    <location>
        <begin position="37"/>
        <end position="56"/>
    </location>
</feature>
<dbReference type="Pfam" id="PF11802">
    <property type="entry name" value="CENP-K"/>
    <property type="match status" value="1"/>
</dbReference>
<evidence type="ECO:0000256" key="1">
    <source>
        <dbReference type="ARBA" id="ARBA00004123"/>
    </source>
</evidence>
<feature type="coiled-coil region" evidence="8">
    <location>
        <begin position="169"/>
        <end position="213"/>
    </location>
</feature>
<dbReference type="OrthoDB" id="9445768at2759"/>
<evidence type="ECO:0000256" key="6">
    <source>
        <dbReference type="ARBA" id="ARBA00023242"/>
    </source>
</evidence>
<feature type="coiled-coil region" evidence="8">
    <location>
        <begin position="78"/>
        <end position="138"/>
    </location>
</feature>
<keyword evidence="6" id="KW-0539">Nucleus</keyword>
<reference evidence="10" key="1">
    <citation type="journal article" date="2020" name="Fungal Divers.">
        <title>Resolving the Mortierellaceae phylogeny through synthesis of multi-gene phylogenetics and phylogenomics.</title>
        <authorList>
            <person name="Vandepol N."/>
            <person name="Liber J."/>
            <person name="Desiro A."/>
            <person name="Na H."/>
            <person name="Kennedy M."/>
            <person name="Barry K."/>
            <person name="Grigoriev I.V."/>
            <person name="Miller A.N."/>
            <person name="O'Donnell K."/>
            <person name="Stajich J.E."/>
            <person name="Bonito G."/>
        </authorList>
    </citation>
    <scope>NUCLEOTIDE SEQUENCE</scope>
    <source>
        <strain evidence="10">MES-2147</strain>
    </source>
</reference>
<proteinExistence type="inferred from homology"/>
<sequence length="321" mass="36893">MSSSNPLKRRTQETDILTDAQSTITKAKELNQKAALGTSFASTDRPKDAAPGTIPQPVRLQIDPVFIRKREETLRATGEALNQRCVEKMERLNKLKQEHASRQPRLPKIVGTIQDQQLAILRLEEARLQAEYKRIQANREVFPEVLPEVTELRVLQTIQDSIRDYGIMLPRLKRELEDTRAELASEKQLLKELKEINQALQARRRDLANLTEAGMSQESSQTRKSILERRAHVQDLTKELTRFLNKHYPPVQPDPDDLTVFLLKDVLEDIMNMSVSQPADPYVDLVPGQYFPPHIERLINAGIAVRHPRDSQKLRLIDFYS</sequence>
<evidence type="ECO:0000256" key="9">
    <source>
        <dbReference type="SAM" id="MobiDB-lite"/>
    </source>
</evidence>
<evidence type="ECO:0000256" key="4">
    <source>
        <dbReference type="ARBA" id="ARBA00022454"/>
    </source>
</evidence>
<comment type="subcellular location">
    <subcellularLocation>
        <location evidence="2">Chromosome</location>
        <location evidence="2">Centromere</location>
    </subcellularLocation>
    <subcellularLocation>
        <location evidence="1">Nucleus</location>
    </subcellularLocation>
</comment>
<dbReference type="PANTHER" id="PTHR14401">
    <property type="entry name" value="CENTROMERE PROTEIN K"/>
    <property type="match status" value="1"/>
</dbReference>
<dbReference type="EMBL" id="JAAAHW010000031">
    <property type="protein sequence ID" value="KAG0006956.1"/>
    <property type="molecule type" value="Genomic_DNA"/>
</dbReference>
<protein>
    <submittedName>
        <fullName evidence="10">Uncharacterized protein</fullName>
    </submittedName>
</protein>
<dbReference type="GO" id="GO:0000775">
    <property type="term" value="C:chromosome, centromeric region"/>
    <property type="evidence" value="ECO:0007669"/>
    <property type="project" value="UniProtKB-SubCell"/>
</dbReference>
<dbReference type="GO" id="GO:0051382">
    <property type="term" value="P:kinetochore assembly"/>
    <property type="evidence" value="ECO:0007669"/>
    <property type="project" value="InterPro"/>
</dbReference>